<protein>
    <recommendedName>
        <fullName evidence="2">DUF4412 domain-containing protein</fullName>
    </recommendedName>
</protein>
<evidence type="ECO:0000256" key="1">
    <source>
        <dbReference type="SAM" id="SignalP"/>
    </source>
</evidence>
<keyword evidence="4" id="KW-1185">Reference proteome</keyword>
<proteinExistence type="predicted"/>
<name>A0A1I3RJ03_9FLAO</name>
<accession>A0A1I3RJ03</accession>
<dbReference type="InterPro" id="IPR025524">
    <property type="entry name" value="DUF4412"/>
</dbReference>
<dbReference type="RefSeq" id="WP_090841190.1">
    <property type="nucleotide sequence ID" value="NZ_CANKYB010000010.1"/>
</dbReference>
<dbReference type="Proteomes" id="UP000199559">
    <property type="component" value="Unassembled WGS sequence"/>
</dbReference>
<dbReference type="EMBL" id="FORM01000008">
    <property type="protein sequence ID" value="SFJ46604.1"/>
    <property type="molecule type" value="Genomic_DNA"/>
</dbReference>
<dbReference type="STRING" id="1144750.SAMN05443431_10812"/>
<organism evidence="3 4">
    <name type="scientific">Olleya namhaensis</name>
    <dbReference type="NCBI Taxonomy" id="1144750"/>
    <lineage>
        <taxon>Bacteria</taxon>
        <taxon>Pseudomonadati</taxon>
        <taxon>Bacteroidota</taxon>
        <taxon>Flavobacteriia</taxon>
        <taxon>Flavobacteriales</taxon>
        <taxon>Flavobacteriaceae</taxon>
    </lineage>
</organism>
<evidence type="ECO:0000313" key="3">
    <source>
        <dbReference type="EMBL" id="SFJ46604.1"/>
    </source>
</evidence>
<gene>
    <name evidence="3" type="ORF">SAMN05443431_10812</name>
</gene>
<feature type="domain" description="DUF4412" evidence="2">
    <location>
        <begin position="40"/>
        <end position="210"/>
    </location>
</feature>
<sequence>MKKLVFLLVATFSLSMVAQEKLTEGVIDSKMTMSSDNEQMKAQFEMIGDIAIKTYFKGDKTRSETNNPMSGESVSIIDTQAKKMLTLLNNPMMGKKYSETEIEANPDTSGITITKGEGTKTILGYTCNEYNVAMDQQGVTMTMDIYTTEAIEASNQQTVEFGEDFKGFPLLMTINVNQSGMQMKMTYEVTGVNKESVSDDKFDMTPPEGYEKMEGM</sequence>
<evidence type="ECO:0000259" key="2">
    <source>
        <dbReference type="Pfam" id="PF14371"/>
    </source>
</evidence>
<reference evidence="4" key="1">
    <citation type="submission" date="2016-10" db="EMBL/GenBank/DDBJ databases">
        <authorList>
            <person name="Varghese N."/>
            <person name="Submissions S."/>
        </authorList>
    </citation>
    <scope>NUCLEOTIDE SEQUENCE [LARGE SCALE GENOMIC DNA]</scope>
    <source>
        <strain evidence="4">DSM 28881</strain>
    </source>
</reference>
<feature type="signal peptide" evidence="1">
    <location>
        <begin position="1"/>
        <end position="18"/>
    </location>
</feature>
<dbReference type="AlphaFoldDB" id="A0A1I3RJ03"/>
<feature type="chain" id="PRO_5011693305" description="DUF4412 domain-containing protein" evidence="1">
    <location>
        <begin position="19"/>
        <end position="216"/>
    </location>
</feature>
<dbReference type="Pfam" id="PF14371">
    <property type="entry name" value="DUF4412"/>
    <property type="match status" value="1"/>
</dbReference>
<evidence type="ECO:0000313" key="4">
    <source>
        <dbReference type="Proteomes" id="UP000199559"/>
    </source>
</evidence>
<keyword evidence="1" id="KW-0732">Signal</keyword>